<evidence type="ECO:0000313" key="1">
    <source>
        <dbReference type="EMBL" id="MCU4750665.1"/>
    </source>
</evidence>
<dbReference type="RefSeq" id="WP_342805669.1">
    <property type="nucleotide sequence ID" value="NZ_JAOPJZ010000001.1"/>
</dbReference>
<sequence length="40" mass="4463">MLYELTTGKRPGGPIRLRGRPLRADEWETVGEVVDATKHG</sequence>
<name>A0AAP2Z595_9EURY</name>
<dbReference type="EMBL" id="JAOPJZ010000001">
    <property type="protein sequence ID" value="MCU4750665.1"/>
    <property type="molecule type" value="Genomic_DNA"/>
</dbReference>
<proteinExistence type="predicted"/>
<protein>
    <submittedName>
        <fullName evidence="1">Uncharacterized protein</fullName>
    </submittedName>
</protein>
<dbReference type="AlphaFoldDB" id="A0AAP2Z595"/>
<reference evidence="1 2" key="1">
    <citation type="submission" date="2022-09" db="EMBL/GenBank/DDBJ databases">
        <title>Enrichment on poylsaccharides allowed isolation of novel metabolic and taxonomic groups of Haloarchaea.</title>
        <authorList>
            <person name="Sorokin D.Y."/>
            <person name="Elcheninov A.G."/>
            <person name="Khizhniak T.V."/>
            <person name="Kolganova T.V."/>
            <person name="Kublanov I.V."/>
        </authorList>
    </citation>
    <scope>NUCLEOTIDE SEQUENCE [LARGE SCALE GENOMIC DNA]</scope>
    <source>
        <strain evidence="1 2">AArc-curdl1</strain>
    </source>
</reference>
<evidence type="ECO:0000313" key="2">
    <source>
        <dbReference type="Proteomes" id="UP001321047"/>
    </source>
</evidence>
<accession>A0AAP2Z595</accession>
<dbReference type="Proteomes" id="UP001321047">
    <property type="component" value="Unassembled WGS sequence"/>
</dbReference>
<gene>
    <name evidence="1" type="ORF">OB919_01500</name>
</gene>
<comment type="caution">
    <text evidence="1">The sequence shown here is derived from an EMBL/GenBank/DDBJ whole genome shotgun (WGS) entry which is preliminary data.</text>
</comment>
<keyword evidence="2" id="KW-1185">Reference proteome</keyword>
<organism evidence="1 2">
    <name type="scientific">Natronosalvus hydrolyticus</name>
    <dbReference type="NCBI Taxonomy" id="2979988"/>
    <lineage>
        <taxon>Archaea</taxon>
        <taxon>Methanobacteriati</taxon>
        <taxon>Methanobacteriota</taxon>
        <taxon>Stenosarchaea group</taxon>
        <taxon>Halobacteria</taxon>
        <taxon>Halobacteriales</taxon>
        <taxon>Natrialbaceae</taxon>
        <taxon>Natronosalvus</taxon>
    </lineage>
</organism>